<evidence type="ECO:0000256" key="1">
    <source>
        <dbReference type="SAM" id="SignalP"/>
    </source>
</evidence>
<dbReference type="OrthoDB" id="1600564at2759"/>
<evidence type="ECO:0000313" key="3">
    <source>
        <dbReference type="Proteomes" id="UP000799764"/>
    </source>
</evidence>
<proteinExistence type="predicted"/>
<keyword evidence="3" id="KW-1185">Reference proteome</keyword>
<reference evidence="2" key="1">
    <citation type="journal article" date="2020" name="Stud. Mycol.">
        <title>101 Dothideomycetes genomes: a test case for predicting lifestyles and emergence of pathogens.</title>
        <authorList>
            <person name="Haridas S."/>
            <person name="Albert R."/>
            <person name="Binder M."/>
            <person name="Bloem J."/>
            <person name="Labutti K."/>
            <person name="Salamov A."/>
            <person name="Andreopoulos B."/>
            <person name="Baker S."/>
            <person name="Barry K."/>
            <person name="Bills G."/>
            <person name="Bluhm B."/>
            <person name="Cannon C."/>
            <person name="Castanera R."/>
            <person name="Culley D."/>
            <person name="Daum C."/>
            <person name="Ezra D."/>
            <person name="Gonzalez J."/>
            <person name="Henrissat B."/>
            <person name="Kuo A."/>
            <person name="Liang C."/>
            <person name="Lipzen A."/>
            <person name="Lutzoni F."/>
            <person name="Magnuson J."/>
            <person name="Mondo S."/>
            <person name="Nolan M."/>
            <person name="Ohm R."/>
            <person name="Pangilinan J."/>
            <person name="Park H.-J."/>
            <person name="Ramirez L."/>
            <person name="Alfaro M."/>
            <person name="Sun H."/>
            <person name="Tritt A."/>
            <person name="Yoshinaga Y."/>
            <person name="Zwiers L.-H."/>
            <person name="Turgeon B."/>
            <person name="Goodwin S."/>
            <person name="Spatafora J."/>
            <person name="Crous P."/>
            <person name="Grigoriev I."/>
        </authorList>
    </citation>
    <scope>NUCLEOTIDE SEQUENCE</scope>
    <source>
        <strain evidence="2">CBS 690.94</strain>
    </source>
</reference>
<dbReference type="Pfam" id="PF00657">
    <property type="entry name" value="Lipase_GDSL"/>
    <property type="match status" value="1"/>
</dbReference>
<protein>
    <submittedName>
        <fullName evidence="2">Carbohydrate esterase family 16 protein</fullName>
    </submittedName>
</protein>
<dbReference type="Gene3D" id="3.40.50.1110">
    <property type="entry name" value="SGNH hydrolase"/>
    <property type="match status" value="1"/>
</dbReference>
<dbReference type="AlphaFoldDB" id="A0A9P4PIX2"/>
<evidence type="ECO:0000313" key="2">
    <source>
        <dbReference type="EMBL" id="KAF2444792.1"/>
    </source>
</evidence>
<dbReference type="GO" id="GO:0016788">
    <property type="term" value="F:hydrolase activity, acting on ester bonds"/>
    <property type="evidence" value="ECO:0007669"/>
    <property type="project" value="InterPro"/>
</dbReference>
<gene>
    <name evidence="2" type="ORF">P171DRAFT_283324</name>
</gene>
<comment type="caution">
    <text evidence="2">The sequence shown here is derived from an EMBL/GenBank/DDBJ whole genome shotgun (WGS) entry which is preliminary data.</text>
</comment>
<organism evidence="2 3">
    <name type="scientific">Karstenula rhodostoma CBS 690.94</name>
    <dbReference type="NCBI Taxonomy" id="1392251"/>
    <lineage>
        <taxon>Eukaryota</taxon>
        <taxon>Fungi</taxon>
        <taxon>Dikarya</taxon>
        <taxon>Ascomycota</taxon>
        <taxon>Pezizomycotina</taxon>
        <taxon>Dothideomycetes</taxon>
        <taxon>Pleosporomycetidae</taxon>
        <taxon>Pleosporales</taxon>
        <taxon>Massarineae</taxon>
        <taxon>Didymosphaeriaceae</taxon>
        <taxon>Karstenula</taxon>
    </lineage>
</organism>
<accession>A0A9P4PIX2</accession>
<dbReference type="EMBL" id="MU001500">
    <property type="protein sequence ID" value="KAF2444792.1"/>
    <property type="molecule type" value="Genomic_DNA"/>
</dbReference>
<sequence length="209" mass="22225">MKISALPVLFCLFPSSHALPARPRRTQYTRLIVFGDSFSDNGTGAWETSNHTWPSDPAYHAHSFTNGPVWPTLLAQRLNAPLLDFATGGATASNALVRGFTGANGSIPVPSASEQVDAFLGGDGPVGERDMLVHYVGANNVLFDTSVTGVQVATWIRADVQRLYAAGPRHVLLAHYPPVSTFPATYNDSTYAAIGPASTTGLEWGLANV</sequence>
<name>A0A9P4PIX2_9PLEO</name>
<feature type="chain" id="PRO_5040464627" evidence="1">
    <location>
        <begin position="19"/>
        <end position="209"/>
    </location>
</feature>
<dbReference type="InterPro" id="IPR001087">
    <property type="entry name" value="GDSL"/>
</dbReference>
<dbReference type="InterPro" id="IPR036514">
    <property type="entry name" value="SGNH_hydro_sf"/>
</dbReference>
<keyword evidence="1" id="KW-0732">Signal</keyword>
<dbReference type="SUPFAM" id="SSF52266">
    <property type="entry name" value="SGNH hydrolase"/>
    <property type="match status" value="1"/>
</dbReference>
<dbReference type="Proteomes" id="UP000799764">
    <property type="component" value="Unassembled WGS sequence"/>
</dbReference>
<feature type="signal peptide" evidence="1">
    <location>
        <begin position="1"/>
        <end position="18"/>
    </location>
</feature>